<dbReference type="InterPro" id="IPR036691">
    <property type="entry name" value="Endo/exonu/phosph_ase_sf"/>
</dbReference>
<dbReference type="PANTHER" id="PTHR12997">
    <property type="entry name" value="TYPE I INOSITOL-1,4,5-TRISPHOSPHATE 5-PHOSPHATASE"/>
    <property type="match status" value="1"/>
</dbReference>
<dbReference type="AlphaFoldDB" id="A0AAD9QBW1"/>
<evidence type="ECO:0000313" key="3">
    <source>
        <dbReference type="Proteomes" id="UP001249851"/>
    </source>
</evidence>
<dbReference type="EMBL" id="JARQWQ010000044">
    <property type="protein sequence ID" value="KAK2558388.1"/>
    <property type="molecule type" value="Genomic_DNA"/>
</dbReference>
<name>A0AAD9QBW1_ACRCE</name>
<protein>
    <submittedName>
        <fullName evidence="2">Inositol polyphosphate-5-phosphatase A</fullName>
    </submittedName>
</protein>
<evidence type="ECO:0000313" key="2">
    <source>
        <dbReference type="EMBL" id="KAK2558388.1"/>
    </source>
</evidence>
<dbReference type="InterPro" id="IPR039737">
    <property type="entry name" value="INPP5A"/>
</dbReference>
<evidence type="ECO:0000256" key="1">
    <source>
        <dbReference type="ARBA" id="ARBA00022801"/>
    </source>
</evidence>
<dbReference type="Proteomes" id="UP001249851">
    <property type="component" value="Unassembled WGS sequence"/>
</dbReference>
<keyword evidence="3" id="KW-1185">Reference proteome</keyword>
<comment type="caution">
    <text evidence="2">The sequence shown here is derived from an EMBL/GenBank/DDBJ whole genome shotgun (WGS) entry which is preliminary data.</text>
</comment>
<organism evidence="2 3">
    <name type="scientific">Acropora cervicornis</name>
    <name type="common">Staghorn coral</name>
    <dbReference type="NCBI Taxonomy" id="6130"/>
    <lineage>
        <taxon>Eukaryota</taxon>
        <taxon>Metazoa</taxon>
        <taxon>Cnidaria</taxon>
        <taxon>Anthozoa</taxon>
        <taxon>Hexacorallia</taxon>
        <taxon>Scleractinia</taxon>
        <taxon>Astrocoeniina</taxon>
        <taxon>Acroporidae</taxon>
        <taxon>Acropora</taxon>
    </lineage>
</organism>
<keyword evidence="1" id="KW-0378">Hydrolase</keyword>
<reference evidence="2" key="1">
    <citation type="journal article" date="2023" name="G3 (Bethesda)">
        <title>Whole genome assembly and annotation of the endangered Caribbean coral Acropora cervicornis.</title>
        <authorList>
            <person name="Selwyn J.D."/>
            <person name="Vollmer S.V."/>
        </authorList>
    </citation>
    <scope>NUCLEOTIDE SEQUENCE</scope>
    <source>
        <strain evidence="2">K2</strain>
    </source>
</reference>
<dbReference type="SUPFAM" id="SSF56219">
    <property type="entry name" value="DNase I-like"/>
    <property type="match status" value="1"/>
</dbReference>
<gene>
    <name evidence="2" type="ORF">P5673_019088</name>
</gene>
<accession>A0AAD9QBW1</accession>
<dbReference type="PANTHER" id="PTHR12997:SF2">
    <property type="entry name" value="INOSITOL POLYPHOSPHATE-5-PHOSPHATASE A"/>
    <property type="match status" value="1"/>
</dbReference>
<dbReference type="GO" id="GO:0004445">
    <property type="term" value="F:inositol-polyphosphate 5-phosphatase activity"/>
    <property type="evidence" value="ECO:0007669"/>
    <property type="project" value="InterPro"/>
</dbReference>
<proteinExistence type="predicted"/>
<reference evidence="2" key="2">
    <citation type="journal article" date="2023" name="Science">
        <title>Genomic signatures of disease resistance in endangered staghorn corals.</title>
        <authorList>
            <person name="Vollmer S.V."/>
            <person name="Selwyn J.D."/>
            <person name="Despard B.A."/>
            <person name="Roesel C.L."/>
        </authorList>
    </citation>
    <scope>NUCLEOTIDE SEQUENCE</scope>
    <source>
        <strain evidence="2">K2</strain>
    </source>
</reference>
<dbReference type="Gene3D" id="3.60.10.10">
    <property type="entry name" value="Endonuclease/exonuclease/phosphatase"/>
    <property type="match status" value="1"/>
</dbReference>
<sequence length="113" mass="12985">MYTNLWKTSNRHLHDTLCSYPFSENVKEMTTYGDSRCPSWCDRIFLSHSYRELIEEKKGSPVVYDMIGKQTCMGDHKPIFLFFNLSCFGDTLNQAGLIKNGGALEIVEYLTSV</sequence>